<evidence type="ECO:0000313" key="8">
    <source>
        <dbReference type="EMBL" id="RSX51370.1"/>
    </source>
</evidence>
<dbReference type="GO" id="GO:0016020">
    <property type="term" value="C:membrane"/>
    <property type="evidence" value="ECO:0007669"/>
    <property type="project" value="UniProtKB-SubCell"/>
</dbReference>
<dbReference type="InterPro" id="IPR051328">
    <property type="entry name" value="T7SS_ABC-Transporter"/>
</dbReference>
<protein>
    <submittedName>
        <fullName evidence="8">ABC-2 family transporter protein</fullName>
    </submittedName>
</protein>
<evidence type="ECO:0000259" key="7">
    <source>
        <dbReference type="Pfam" id="PF12698"/>
    </source>
</evidence>
<evidence type="ECO:0000256" key="2">
    <source>
        <dbReference type="ARBA" id="ARBA00022692"/>
    </source>
</evidence>
<feature type="compositionally biased region" description="Acidic residues" evidence="5">
    <location>
        <begin position="866"/>
        <end position="876"/>
    </location>
</feature>
<feature type="transmembrane region" description="Helical" evidence="6">
    <location>
        <begin position="21"/>
        <end position="44"/>
    </location>
</feature>
<dbReference type="Pfam" id="PF12698">
    <property type="entry name" value="ABC2_membrane_3"/>
    <property type="match status" value="2"/>
</dbReference>
<keyword evidence="3 6" id="KW-1133">Transmembrane helix</keyword>
<organism evidence="8 9">
    <name type="scientific">Bifidobacterium goeldii</name>
    <dbReference type="NCBI Taxonomy" id="2306975"/>
    <lineage>
        <taxon>Bacteria</taxon>
        <taxon>Bacillati</taxon>
        <taxon>Actinomycetota</taxon>
        <taxon>Actinomycetes</taxon>
        <taxon>Bifidobacteriales</taxon>
        <taxon>Bifidobacteriaceae</taxon>
        <taxon>Bifidobacterium</taxon>
    </lineage>
</organism>
<dbReference type="InterPro" id="IPR013525">
    <property type="entry name" value="ABC2_TM"/>
</dbReference>
<dbReference type="OrthoDB" id="9811483at2"/>
<dbReference type="EMBL" id="QXGL01000007">
    <property type="protein sequence ID" value="RSX51370.1"/>
    <property type="molecule type" value="Genomic_DNA"/>
</dbReference>
<feature type="domain" description="ABC-2 type transporter transmembrane" evidence="7">
    <location>
        <begin position="459"/>
        <end position="690"/>
    </location>
</feature>
<name>A0A430FEY8_9BIFI</name>
<dbReference type="PANTHER" id="PTHR43077:SF10">
    <property type="entry name" value="TRANSPORT PERMEASE PROTEIN"/>
    <property type="match status" value="1"/>
</dbReference>
<feature type="region of interest" description="Disordered" evidence="5">
    <location>
        <begin position="863"/>
        <end position="893"/>
    </location>
</feature>
<evidence type="ECO:0000256" key="4">
    <source>
        <dbReference type="ARBA" id="ARBA00023136"/>
    </source>
</evidence>
<dbReference type="Proteomes" id="UP000287533">
    <property type="component" value="Unassembled WGS sequence"/>
</dbReference>
<feature type="transmembrane region" description="Helical" evidence="6">
    <location>
        <begin position="559"/>
        <end position="581"/>
    </location>
</feature>
<feature type="transmembrane region" description="Helical" evidence="6">
    <location>
        <begin position="676"/>
        <end position="697"/>
    </location>
</feature>
<feature type="transmembrane region" description="Helical" evidence="6">
    <location>
        <begin position="587"/>
        <end position="608"/>
    </location>
</feature>
<dbReference type="Gene3D" id="3.40.1710.10">
    <property type="entry name" value="abc type-2 transporter like domain"/>
    <property type="match status" value="1"/>
</dbReference>
<comment type="caution">
    <text evidence="8">The sequence shown here is derived from an EMBL/GenBank/DDBJ whole genome shotgun (WGS) entry which is preliminary data.</text>
</comment>
<dbReference type="InterPro" id="IPR017500">
    <property type="entry name" value="Phage_infect_YhgE_N"/>
</dbReference>
<dbReference type="NCBIfam" id="TIGR03061">
    <property type="entry name" value="pip_yhgE_Nterm"/>
    <property type="match status" value="1"/>
</dbReference>
<dbReference type="AlphaFoldDB" id="A0A430FEY8"/>
<feature type="transmembrane region" description="Helical" evidence="6">
    <location>
        <begin position="517"/>
        <end position="539"/>
    </location>
</feature>
<feature type="transmembrane region" description="Helical" evidence="6">
    <location>
        <begin position="786"/>
        <end position="806"/>
    </location>
</feature>
<keyword evidence="9" id="KW-1185">Reference proteome</keyword>
<dbReference type="PANTHER" id="PTHR43077">
    <property type="entry name" value="TRANSPORT PERMEASE YVFS-RELATED"/>
    <property type="match status" value="1"/>
</dbReference>
<dbReference type="RefSeq" id="WP_125982056.1">
    <property type="nucleotide sequence ID" value="NZ_QXGL01000007.1"/>
</dbReference>
<keyword evidence="2 6" id="KW-0812">Transmembrane</keyword>
<dbReference type="NCBIfam" id="TIGR03062">
    <property type="entry name" value="pip_yhgE_Cterm"/>
    <property type="match status" value="1"/>
</dbReference>
<feature type="transmembrane region" description="Helical" evidence="6">
    <location>
        <begin position="762"/>
        <end position="780"/>
    </location>
</feature>
<comment type="subcellular location">
    <subcellularLocation>
        <location evidence="1">Membrane</location>
        <topology evidence="1">Multi-pass membrane protein</topology>
    </subcellularLocation>
</comment>
<evidence type="ECO:0000313" key="9">
    <source>
        <dbReference type="Proteomes" id="UP000287533"/>
    </source>
</evidence>
<dbReference type="InterPro" id="IPR017501">
    <property type="entry name" value="Phage_infect_YhgE_C"/>
</dbReference>
<evidence type="ECO:0000256" key="6">
    <source>
        <dbReference type="SAM" id="Phobius"/>
    </source>
</evidence>
<dbReference type="GO" id="GO:0140359">
    <property type="term" value="F:ABC-type transporter activity"/>
    <property type="evidence" value="ECO:0007669"/>
    <property type="project" value="InterPro"/>
</dbReference>
<gene>
    <name evidence="8" type="ORF">D2E25_1804</name>
</gene>
<reference evidence="8 9" key="1">
    <citation type="submission" date="2018-09" db="EMBL/GenBank/DDBJ databases">
        <title>Characterization of the phylogenetic diversity of five novel species belonging to the genus Bifidobacterium.</title>
        <authorList>
            <person name="Lugli G.A."/>
            <person name="Duranti S."/>
            <person name="Milani C."/>
        </authorList>
    </citation>
    <scope>NUCLEOTIDE SEQUENCE [LARGE SCALE GENOMIC DNA]</scope>
    <source>
        <strain evidence="8 9">2034B</strain>
    </source>
</reference>
<feature type="domain" description="ABC-2 type transporter transmembrane" evidence="7">
    <location>
        <begin position="26"/>
        <end position="195"/>
    </location>
</feature>
<keyword evidence="4 6" id="KW-0472">Membrane</keyword>
<evidence type="ECO:0000256" key="5">
    <source>
        <dbReference type="SAM" id="MobiDB-lite"/>
    </source>
</evidence>
<feature type="transmembrane region" description="Helical" evidence="6">
    <location>
        <begin position="615"/>
        <end position="637"/>
    </location>
</feature>
<proteinExistence type="predicted"/>
<sequence>MTNVLTIVRRDLMRLLRVPTAWVIMIGLVMIPPLYAWFNIIGFWNPYGNTGNIRVAVANNDKGTSSAMLGDLQLGDQLVAELKKNDQLGWQFVSSAEAIRQVEAGESYAAIVIPKDFSDDMANVISGNGKRPQLEYYVNEKANAIAPKITDVGASTVDQQVNSAFVSTASKVISDAVNEASDKANAQTNQTTSNAIRTLDSTSAKLSKARTNIAQLTDTLNEIPNKTAQARTAIADASTLASKAGEGLAGLSSIIDSTQSALNGFAKLSSNALDKGSSLISQAIAKADTSIAGVSAGIDSANTTVADALTTLDQVNRDTATIIDLLNSLDNPPQALINRLQQRNQAVADSISRLTTLNNDAGKLAGSITDSASAMNTASSTSLTAANDARASLNADALPQLNSGLSSLVKATGSLGTAVSSQDLLISQTNATLDQLDKAAKSTASALKQTDKGLASLEPKLTALSDDLRALSGSSALSDLLGADGKLNASSIADFMLSPTVLRTKTLFPVNSYGSGMAPLFTSLSLWVGAFVLMVIVRLEVDDEGLNQPSATQRYWGRWLLLAILAAAQGLVCTIGDLIIGVQTVNAFAFVVTGVITSLVFLSITYALSTMFMHVGKAICIVLIIVQIPGGSGLYPIEMMPRFFRTLYPLFPFRYAINAFRETIGGFYDGHWVANIARLLAFAVVFSAVGLTTRPLLANLNRLFAREIEESDILVGEPVHMPGSQYRLSQAIRALADRDEYRRGIERRAKRFAVQYPRLKRGALIAGLVVPAMLAIVFALTPGVKLVALATWIVWILLIIGFLMTIELMRDSFERQVELGTLSDDTIRDLLYARGGTRGGMHAGTRARHHATLRQALAAGVSGYADDADDSDDSDDNTNNTSNSNSTEGRHAA</sequence>
<feature type="compositionally biased region" description="Low complexity" evidence="5">
    <location>
        <begin position="877"/>
        <end position="887"/>
    </location>
</feature>
<evidence type="ECO:0000256" key="3">
    <source>
        <dbReference type="ARBA" id="ARBA00022989"/>
    </source>
</evidence>
<evidence type="ECO:0000256" key="1">
    <source>
        <dbReference type="ARBA" id="ARBA00004141"/>
    </source>
</evidence>
<accession>A0A430FEY8</accession>